<dbReference type="Proteomes" id="UP000054226">
    <property type="component" value="Unassembled WGS sequence"/>
</dbReference>
<name>M2Z278_9PSEU</name>
<evidence type="ECO:0000313" key="3">
    <source>
        <dbReference type="Proteomes" id="UP000054226"/>
    </source>
</evidence>
<dbReference type="EMBL" id="AOHO01000068">
    <property type="protein sequence ID" value="EME54993.1"/>
    <property type="molecule type" value="Genomic_DNA"/>
</dbReference>
<keyword evidence="3" id="KW-1185">Reference proteome</keyword>
<dbReference type="GO" id="GO:0005829">
    <property type="term" value="C:cytosol"/>
    <property type="evidence" value="ECO:0007669"/>
    <property type="project" value="TreeGrafter"/>
</dbReference>
<dbReference type="InterPro" id="IPR036812">
    <property type="entry name" value="NAD(P)_OxRdtase_dom_sf"/>
</dbReference>
<dbReference type="Gene3D" id="3.20.20.100">
    <property type="entry name" value="NADP-dependent oxidoreductase domain"/>
    <property type="match status" value="1"/>
</dbReference>
<accession>M2Z278</accession>
<comment type="caution">
    <text evidence="2">The sequence shown here is derived from an EMBL/GenBank/DDBJ whole genome shotgun (WGS) entry which is preliminary data.</text>
</comment>
<sequence>MGTATWGLTTHRDEAAEQLVEFVGAGGNLLDTSDVYGAGASEKVIGELLGTVVPRSSVVLATKAGGVPGGKPGDADTRRESLLAALDASLTRLGTDYVDLWQMHVWDDRTPIEETLSAIETAVQSGRVRNAGICNYSGWQTALAARRRLGGGPSLMSTQVEYSLLERGIEREVLPAAAALGLSVLPWAPLGRGVLTAKYRSGVPLERAKSPFFRWYVGHHLDAPRTDEIVDAVASAAAELGAAPVAIALVWVRDRPSVTAPVVGARTAEQLRDSLAAESLELPKEIRTRLDEVSAPYVGYPERLV</sequence>
<reference evidence="2 3" key="1">
    <citation type="journal article" date="2013" name="Genome Announc.">
        <title>Draft Genome Sequence of Amycolatopsis decaplanina Strain DSM 44594T.</title>
        <authorList>
            <person name="Kaur N."/>
            <person name="Kumar S."/>
            <person name="Bala M."/>
            <person name="Raghava G.P."/>
            <person name="Mayilraj S."/>
        </authorList>
    </citation>
    <scope>NUCLEOTIDE SEQUENCE [LARGE SCALE GENOMIC DNA]</scope>
    <source>
        <strain evidence="2 3">DSM 44594</strain>
    </source>
</reference>
<feature type="domain" description="NADP-dependent oxidoreductase" evidence="1">
    <location>
        <begin position="1"/>
        <end position="294"/>
    </location>
</feature>
<dbReference type="PANTHER" id="PTHR43364:SF18">
    <property type="entry name" value="OXIDOREDUCTASE"/>
    <property type="match status" value="1"/>
</dbReference>
<organism evidence="2 3">
    <name type="scientific">Amycolatopsis decaplanina DSM 44594</name>
    <dbReference type="NCBI Taxonomy" id="1284240"/>
    <lineage>
        <taxon>Bacteria</taxon>
        <taxon>Bacillati</taxon>
        <taxon>Actinomycetota</taxon>
        <taxon>Actinomycetes</taxon>
        <taxon>Pseudonocardiales</taxon>
        <taxon>Pseudonocardiaceae</taxon>
        <taxon>Amycolatopsis</taxon>
    </lineage>
</organism>
<dbReference type="InterPro" id="IPR050523">
    <property type="entry name" value="AKR_Detox_Biosynth"/>
</dbReference>
<dbReference type="Pfam" id="PF00248">
    <property type="entry name" value="Aldo_ket_red"/>
    <property type="match status" value="1"/>
</dbReference>
<gene>
    <name evidence="2" type="ORF">H074_25832</name>
</gene>
<proteinExistence type="predicted"/>
<protein>
    <submittedName>
        <fullName evidence="2">Aldo/keto reductase</fullName>
    </submittedName>
</protein>
<dbReference type="InterPro" id="IPR023210">
    <property type="entry name" value="NADP_OxRdtase_dom"/>
</dbReference>
<evidence type="ECO:0000259" key="1">
    <source>
        <dbReference type="Pfam" id="PF00248"/>
    </source>
</evidence>
<dbReference type="AlphaFoldDB" id="M2Z278"/>
<evidence type="ECO:0000313" key="2">
    <source>
        <dbReference type="EMBL" id="EME54993.1"/>
    </source>
</evidence>
<dbReference type="PANTHER" id="PTHR43364">
    <property type="entry name" value="NADH-SPECIFIC METHYLGLYOXAL REDUCTASE-RELATED"/>
    <property type="match status" value="1"/>
</dbReference>
<dbReference type="SUPFAM" id="SSF51430">
    <property type="entry name" value="NAD(P)-linked oxidoreductase"/>
    <property type="match status" value="1"/>
</dbReference>
<dbReference type="PATRIC" id="fig|1284240.4.peg.5250"/>